<accession>A0A5P2H120</accession>
<gene>
    <name evidence="2" type="ORF">FOB72_05970</name>
</gene>
<dbReference type="OrthoDB" id="8678477at2"/>
<protein>
    <submittedName>
        <fullName evidence="2">Tripartite tricarboxylate transporter substrate binding protein</fullName>
    </submittedName>
</protein>
<dbReference type="CDD" id="cd07012">
    <property type="entry name" value="PBP2_Bug_TTT"/>
    <property type="match status" value="1"/>
</dbReference>
<reference evidence="2 3" key="1">
    <citation type="submission" date="2019-09" db="EMBL/GenBank/DDBJ databases">
        <title>FDA dAtabase for Regulatory Grade micrObial Sequences (FDA-ARGOS): Supporting development and validation of Infectious Disease Dx tests.</title>
        <authorList>
            <person name="Sciortino C."/>
            <person name="Tallon L."/>
            <person name="Sadzewicz L."/>
            <person name="Vavikolanu K."/>
            <person name="Mehta A."/>
            <person name="Aluvathingal J."/>
            <person name="Nadendla S."/>
            <person name="Nandy P."/>
            <person name="Geyer C."/>
            <person name="Yan Y."/>
            <person name="Sichtig H."/>
        </authorList>
    </citation>
    <scope>NUCLEOTIDE SEQUENCE [LARGE SCALE GENOMIC DNA]</scope>
    <source>
        <strain evidence="2 3">FDAARGOS_664</strain>
    </source>
</reference>
<dbReference type="Gene3D" id="3.40.190.10">
    <property type="entry name" value="Periplasmic binding protein-like II"/>
    <property type="match status" value="1"/>
</dbReference>
<dbReference type="InterPro" id="IPR042100">
    <property type="entry name" value="Bug_dom1"/>
</dbReference>
<dbReference type="InterPro" id="IPR005064">
    <property type="entry name" value="BUG"/>
</dbReference>
<dbReference type="Gene3D" id="3.40.190.150">
    <property type="entry name" value="Bordetella uptake gene, domain 1"/>
    <property type="match status" value="1"/>
</dbReference>
<dbReference type="Pfam" id="PF03401">
    <property type="entry name" value="TctC"/>
    <property type="match status" value="1"/>
</dbReference>
<sequence>MDLAKRMRARLSPHSGNRSFRMCIALPRRTRLRQRLRLAVLCMAAAASGWPLLGAAQTPFPSKPIRVIVPFPPGGINDTVARPIFQKMGEILNVSFVIDNRPGASGTIGTAAAARAEPDGYTVLLGAASTMAVVPHMMKSVPYAPMTDFAPIGGIASVPSVLITGRGDKYPNLAAVVAEAKKRPGSLTYGSAGPGTSHHVQMTYFDMQMGISMLHVPYKGSGPAMADLLGGQVDFLMDPLPTTLPQVGAGKVVPIAISSAKRSPLLPSVPTFAELGVPNFEVSTWFGLFVPARTPAPVLGKLAAALDAALHDPAIVQTMNARGMTPLLKSPAEMTTYVAQENTLWKDVIRKNAMGME</sequence>
<dbReference type="EMBL" id="CP044065">
    <property type="protein sequence ID" value="QET01632.1"/>
    <property type="molecule type" value="Genomic_DNA"/>
</dbReference>
<dbReference type="PIRSF" id="PIRSF017082">
    <property type="entry name" value="YflP"/>
    <property type="match status" value="1"/>
</dbReference>
<evidence type="ECO:0000313" key="3">
    <source>
        <dbReference type="Proteomes" id="UP000322822"/>
    </source>
</evidence>
<dbReference type="PANTHER" id="PTHR42928:SF5">
    <property type="entry name" value="BLR1237 PROTEIN"/>
    <property type="match status" value="1"/>
</dbReference>
<dbReference type="AlphaFoldDB" id="A0A5P2H120"/>
<dbReference type="PANTHER" id="PTHR42928">
    <property type="entry name" value="TRICARBOXYLATE-BINDING PROTEIN"/>
    <property type="match status" value="1"/>
</dbReference>
<proteinExistence type="inferred from homology"/>
<evidence type="ECO:0000256" key="1">
    <source>
        <dbReference type="ARBA" id="ARBA00006987"/>
    </source>
</evidence>
<comment type="similarity">
    <text evidence="1">Belongs to the UPF0065 (bug) family.</text>
</comment>
<evidence type="ECO:0000313" key="2">
    <source>
        <dbReference type="EMBL" id="QET01632.1"/>
    </source>
</evidence>
<name>A0A5P2H120_9BURK</name>
<dbReference type="SUPFAM" id="SSF53850">
    <property type="entry name" value="Periplasmic binding protein-like II"/>
    <property type="match status" value="1"/>
</dbReference>
<dbReference type="Proteomes" id="UP000322822">
    <property type="component" value="Chromosome 1"/>
</dbReference>
<organism evidence="2 3">
    <name type="scientific">Cupriavidus pauculus</name>
    <dbReference type="NCBI Taxonomy" id="82633"/>
    <lineage>
        <taxon>Bacteria</taxon>
        <taxon>Pseudomonadati</taxon>
        <taxon>Pseudomonadota</taxon>
        <taxon>Betaproteobacteria</taxon>
        <taxon>Burkholderiales</taxon>
        <taxon>Burkholderiaceae</taxon>
        <taxon>Cupriavidus</taxon>
    </lineage>
</organism>